<accession>A0A4R1AL97</accession>
<proteinExistence type="predicted"/>
<comment type="caution">
    <text evidence="1">The sequence shown here is derived from an EMBL/GenBank/DDBJ whole genome shotgun (WGS) entry which is preliminary data.</text>
</comment>
<sequence>MKKYLTINLDELMEQGYFYTSYDIGGKGHSITIEENDLEDFLEEFAEITKGRVEDLLSVDDEFEEDDEKSQ</sequence>
<dbReference type="RefSeq" id="WP_131239667.1">
    <property type="nucleotide sequence ID" value="NZ_SJTH01000121.1"/>
</dbReference>
<protein>
    <submittedName>
        <fullName evidence="1">Uncharacterized protein</fullName>
    </submittedName>
</protein>
<evidence type="ECO:0000313" key="1">
    <source>
        <dbReference type="EMBL" id="TCJ00427.1"/>
    </source>
</evidence>
<evidence type="ECO:0000313" key="2">
    <source>
        <dbReference type="Proteomes" id="UP000293846"/>
    </source>
</evidence>
<organism evidence="1 2">
    <name type="scientific">Cytobacillus praedii</name>
    <dbReference type="NCBI Taxonomy" id="1742358"/>
    <lineage>
        <taxon>Bacteria</taxon>
        <taxon>Bacillati</taxon>
        <taxon>Bacillota</taxon>
        <taxon>Bacilli</taxon>
        <taxon>Bacillales</taxon>
        <taxon>Bacillaceae</taxon>
        <taxon>Cytobacillus</taxon>
    </lineage>
</organism>
<reference evidence="1 2" key="1">
    <citation type="submission" date="2019-03" db="EMBL/GenBank/DDBJ databases">
        <authorList>
            <person name="Jensen L."/>
            <person name="Storgaard J."/>
            <person name="Sulaj E."/>
            <person name="Schramm A."/>
            <person name="Marshall I.P.G."/>
        </authorList>
    </citation>
    <scope>NUCLEOTIDE SEQUENCE [LARGE SCALE GENOMIC DNA]</scope>
    <source>
        <strain evidence="1 2">2017H2G3</strain>
    </source>
</reference>
<name>A0A4R1AL97_9BACI</name>
<gene>
    <name evidence="1" type="ORF">E0Y62_26905</name>
</gene>
<dbReference type="Proteomes" id="UP000293846">
    <property type="component" value="Unassembled WGS sequence"/>
</dbReference>
<dbReference type="EMBL" id="SJTH01000121">
    <property type="protein sequence ID" value="TCJ00427.1"/>
    <property type="molecule type" value="Genomic_DNA"/>
</dbReference>
<dbReference type="AlphaFoldDB" id="A0A4R1AL97"/>
<keyword evidence="2" id="KW-1185">Reference proteome</keyword>